<reference evidence="3 4" key="1">
    <citation type="submission" date="2019-01" db="EMBL/GenBank/DDBJ databases">
        <title>Draft genome sequence of Psathyrella aberdarensis IHI B618.</title>
        <authorList>
            <person name="Buettner E."/>
            <person name="Kellner H."/>
        </authorList>
    </citation>
    <scope>NUCLEOTIDE SEQUENCE [LARGE SCALE GENOMIC DNA]</scope>
    <source>
        <strain evidence="3 4">IHI B618</strain>
    </source>
</reference>
<dbReference type="Gene3D" id="3.20.20.140">
    <property type="entry name" value="Metal-dependent hydrolases"/>
    <property type="match status" value="2"/>
</dbReference>
<dbReference type="InterPro" id="IPR032466">
    <property type="entry name" value="Metal_Hydrolase"/>
</dbReference>
<dbReference type="PANTHER" id="PTHR43668:SF5">
    <property type="entry name" value="AMIDOHYDROLASE 3 DOMAIN-CONTAINING PROTEIN"/>
    <property type="match status" value="1"/>
</dbReference>
<proteinExistence type="predicted"/>
<gene>
    <name evidence="3" type="ORF">EST38_g274</name>
</gene>
<evidence type="ECO:0000313" key="3">
    <source>
        <dbReference type="EMBL" id="RXW25583.1"/>
    </source>
</evidence>
<evidence type="ECO:0000256" key="1">
    <source>
        <dbReference type="SAM" id="Phobius"/>
    </source>
</evidence>
<dbReference type="GO" id="GO:0006145">
    <property type="term" value="P:purine nucleobase catabolic process"/>
    <property type="evidence" value="ECO:0007669"/>
    <property type="project" value="TreeGrafter"/>
</dbReference>
<dbReference type="Proteomes" id="UP000290288">
    <property type="component" value="Unassembled WGS sequence"/>
</dbReference>
<dbReference type="InterPro" id="IPR050138">
    <property type="entry name" value="DHOase/Allantoinase_Hydrolase"/>
</dbReference>
<name>A0A4Q2DZ24_9AGAR</name>
<dbReference type="GO" id="GO:0005737">
    <property type="term" value="C:cytoplasm"/>
    <property type="evidence" value="ECO:0007669"/>
    <property type="project" value="TreeGrafter"/>
</dbReference>
<dbReference type="GO" id="GO:0004038">
    <property type="term" value="F:allantoinase activity"/>
    <property type="evidence" value="ECO:0007669"/>
    <property type="project" value="TreeGrafter"/>
</dbReference>
<keyword evidence="1" id="KW-0472">Membrane</keyword>
<dbReference type="OrthoDB" id="10258955at2759"/>
<accession>A0A4Q2DZ24</accession>
<dbReference type="InterPro" id="IPR006680">
    <property type="entry name" value="Amidohydro-rel"/>
</dbReference>
<feature type="transmembrane region" description="Helical" evidence="1">
    <location>
        <begin position="21"/>
        <end position="40"/>
    </location>
</feature>
<dbReference type="Pfam" id="PF01979">
    <property type="entry name" value="Amidohydro_1"/>
    <property type="match status" value="1"/>
</dbReference>
<comment type="caution">
    <text evidence="3">The sequence shown here is derived from an EMBL/GenBank/DDBJ whole genome shotgun (WGS) entry which is preliminary data.</text>
</comment>
<dbReference type="SUPFAM" id="SSF51556">
    <property type="entry name" value="Metallo-dependent hydrolases"/>
    <property type="match status" value="1"/>
</dbReference>
<keyword evidence="1" id="KW-0812">Transmembrane</keyword>
<dbReference type="PANTHER" id="PTHR43668">
    <property type="entry name" value="ALLANTOINASE"/>
    <property type="match status" value="1"/>
</dbReference>
<feature type="domain" description="Amidohydrolase-related" evidence="2">
    <location>
        <begin position="377"/>
        <end position="452"/>
    </location>
</feature>
<evidence type="ECO:0000313" key="4">
    <source>
        <dbReference type="Proteomes" id="UP000290288"/>
    </source>
</evidence>
<sequence>MDKLPSHYATQHRQKARPRAFKGLMAAILLAIGPLAYLTAVTIDFGGRSTAQVLPINAAEIVNKCRALHLLPGPPSDFHERTTSDRFEPGTKPVLVKNATIWTGRADGLEVVKGSVFLADGLIKAVGDVDDALLKKYSDITVIDARGAWVTPGIVDMHSHLGVDSAPELRGSDDTNSFQGIAQPWLRSLDGLNTHDEAYRLSVSGGVTTSNVLPGSADAIGGQAFTIKLRPTKERSTSSLLLEPPFSLNGTDHHLSDRPRWRQMKYDTARQIKEKQDQFCANALAGKWNNLGAFPEDLQWEALVDVLRGRVKVHNHCYEAVDLDNMVRLTNEFKFSIAAFHHAHETYLVPDLVKKAYGTTPAIALFATNARYKREAYRGSEFAPRILTDNGLKVGMKSDHPVLNSRFLLNEAQQAHHYGLEENLALASVTTTPATILGYDHRIGYLKPGYDAGDYFTFLFLKERLMGMIDVVVWDSHPLQIGATPKQVIIDGIPQLVKPFYSNKPEYFQKAPETPDYDRELRSAIEYDGLPPLEPVPATGDVVVFHNVSSLYIRVGSGIKEIFDVGTSQASSQSVVVKDGEIQCTSADGADCLSALSLPSVQRINLEGGSISPALVSFGSLLGIHEIDQEKSTNDGRVINLLKAENPSILGEGTIIHAVDGLEFATRDALLSYRSGATVGITAPDSNGFISGLSTAFSTGAPHKLARGAVLQDITGLHISIDSSDPSVSTQIAALRNLLFDQGEGELKRVFRQVVNGELPLVVQVQSADIIASLIQLKAEVESHSSTSLKVTLVGANEAHLLAKEIGQAGIGVILTPSRPFPGSWRSRRILPGPPLSENNAASVLLSHNVTVALGIVEQWQSRNLRFDVGWTAIEAHGRISKTQAIALATANVEKLLGLKTPNTDLVAVKRTSLYDFTGKVVGVISPREGGVNLIL</sequence>
<keyword evidence="4" id="KW-1185">Reference proteome</keyword>
<keyword evidence="1" id="KW-1133">Transmembrane helix</keyword>
<dbReference type="InterPro" id="IPR011059">
    <property type="entry name" value="Metal-dep_hydrolase_composite"/>
</dbReference>
<dbReference type="SUPFAM" id="SSF51338">
    <property type="entry name" value="Composite domain of metallo-dependent hydrolases"/>
    <property type="match status" value="1"/>
</dbReference>
<dbReference type="EMBL" id="SDEE01000003">
    <property type="protein sequence ID" value="RXW25583.1"/>
    <property type="molecule type" value="Genomic_DNA"/>
</dbReference>
<protein>
    <recommendedName>
        <fullName evidence="2">Amidohydrolase-related domain-containing protein</fullName>
    </recommendedName>
</protein>
<dbReference type="AlphaFoldDB" id="A0A4Q2DZ24"/>
<dbReference type="STRING" id="2316362.A0A4Q2DZ24"/>
<evidence type="ECO:0000259" key="2">
    <source>
        <dbReference type="Pfam" id="PF01979"/>
    </source>
</evidence>
<organism evidence="3 4">
    <name type="scientific">Candolleomyces aberdarensis</name>
    <dbReference type="NCBI Taxonomy" id="2316362"/>
    <lineage>
        <taxon>Eukaryota</taxon>
        <taxon>Fungi</taxon>
        <taxon>Dikarya</taxon>
        <taxon>Basidiomycota</taxon>
        <taxon>Agaricomycotina</taxon>
        <taxon>Agaricomycetes</taxon>
        <taxon>Agaricomycetidae</taxon>
        <taxon>Agaricales</taxon>
        <taxon>Agaricineae</taxon>
        <taxon>Psathyrellaceae</taxon>
        <taxon>Candolleomyces</taxon>
    </lineage>
</organism>